<accession>A0A9J8AIC5</accession>
<evidence type="ECO:0008006" key="3">
    <source>
        <dbReference type="Google" id="ProtNLM"/>
    </source>
</evidence>
<dbReference type="GO" id="GO:0008253">
    <property type="term" value="F:5'-nucleotidase activity"/>
    <property type="evidence" value="ECO:0007669"/>
    <property type="project" value="InterPro"/>
</dbReference>
<keyword evidence="2" id="KW-1185">Reference proteome</keyword>
<proteinExistence type="predicted"/>
<dbReference type="Pfam" id="PF06189">
    <property type="entry name" value="5-nucleotidase"/>
    <property type="match status" value="1"/>
</dbReference>
<organism evidence="1 2">
    <name type="scientific">Cyprinus carpio carpio</name>
    <dbReference type="NCBI Taxonomy" id="630221"/>
    <lineage>
        <taxon>Eukaryota</taxon>
        <taxon>Metazoa</taxon>
        <taxon>Chordata</taxon>
        <taxon>Craniata</taxon>
        <taxon>Vertebrata</taxon>
        <taxon>Euteleostomi</taxon>
        <taxon>Actinopterygii</taxon>
        <taxon>Neopterygii</taxon>
        <taxon>Teleostei</taxon>
        <taxon>Ostariophysi</taxon>
        <taxon>Cypriniformes</taxon>
        <taxon>Cyprinidae</taxon>
        <taxon>Cyprininae</taxon>
        <taxon>Cyprinus</taxon>
    </lineage>
</organism>
<dbReference type="PANTHER" id="PTHR31367">
    <property type="entry name" value="CYTOSOLIC 5'-NUCLEOTIDASE 1 FAMILY MEMBER"/>
    <property type="match status" value="1"/>
</dbReference>
<dbReference type="AlphaFoldDB" id="A0A9J8AIC5"/>
<name>A0A9J8AIC5_CYPCA</name>
<reference evidence="1" key="2">
    <citation type="submission" date="2025-09" db="UniProtKB">
        <authorList>
            <consortium name="Ensembl"/>
        </authorList>
    </citation>
    <scope>IDENTIFICATION</scope>
</reference>
<dbReference type="InterPro" id="IPR010394">
    <property type="entry name" value="5-nucleotidase"/>
</dbReference>
<dbReference type="GO" id="GO:0009117">
    <property type="term" value="P:nucleotide metabolic process"/>
    <property type="evidence" value="ECO:0007669"/>
    <property type="project" value="InterPro"/>
</dbReference>
<protein>
    <recommendedName>
        <fullName evidence="3">Cytosolic 5'-nucleotidase 1A</fullName>
    </recommendedName>
</protein>
<evidence type="ECO:0000313" key="2">
    <source>
        <dbReference type="Proteomes" id="UP001108240"/>
    </source>
</evidence>
<dbReference type="GO" id="GO:0000166">
    <property type="term" value="F:nucleotide binding"/>
    <property type="evidence" value="ECO:0007669"/>
    <property type="project" value="InterPro"/>
</dbReference>
<evidence type="ECO:0000313" key="1">
    <source>
        <dbReference type="Ensembl" id="ENSCCRP00000141035.1"/>
    </source>
</evidence>
<dbReference type="GO" id="GO:0000287">
    <property type="term" value="F:magnesium ion binding"/>
    <property type="evidence" value="ECO:0007669"/>
    <property type="project" value="InterPro"/>
</dbReference>
<dbReference type="Proteomes" id="UP001108240">
    <property type="component" value="Unplaced"/>
</dbReference>
<dbReference type="PANTHER" id="PTHR31367:SF5">
    <property type="entry name" value="CYTOSOLIC 5'-NUCLEOTIDASE 1A"/>
    <property type="match status" value="1"/>
</dbReference>
<reference evidence="1" key="1">
    <citation type="submission" date="2025-08" db="UniProtKB">
        <authorList>
            <consortium name="Ensembl"/>
        </authorList>
    </citation>
    <scope>IDENTIFICATION</scope>
</reference>
<dbReference type="GO" id="GO:0005737">
    <property type="term" value="C:cytoplasm"/>
    <property type="evidence" value="ECO:0007669"/>
    <property type="project" value="InterPro"/>
</dbReference>
<sequence>MTPFTIAVSSCALFRQENGETALGVAYPLVKALTMVNQRLSEMDPAIEESFKIVLIPTNMDHSKESIENYNLKIEIACEKPILKHLEEFKPILFLSTNAQNVREAISAGYGAATMFQQDYDEHSDEELRVAFDGDGVLFSDESEKVTAKKGLEAFFQNERDNEGTSLPLGPLRMFFKALVHLQKGPKKSPIRTYLVTSRGTTSPGIRALKTLQENNLEINEAFFLGGAHKGPVLKAINPHIFFDDQMTHVDGALQNRVIGAHVPYGVRN</sequence>
<dbReference type="GeneTree" id="ENSGT00390000017767"/>
<dbReference type="Ensembl" id="ENSCCRT00000173132.1">
    <property type="protein sequence ID" value="ENSCCRP00000141035.1"/>
    <property type="gene ID" value="ENSCCRG00000072095.1"/>
</dbReference>